<keyword evidence="2" id="KW-1185">Reference proteome</keyword>
<sequence length="100" mass="10814">MISYLVDAVLLIALAFTSMRVTRMHRELARLRSYQGEFSTIVQETAGAFDTVIKAAHDSTANLGRLANVLSGKIDQAHEAITALDARRSQAGRGGDAEQP</sequence>
<dbReference type="RefSeq" id="WP_284264066.1">
    <property type="nucleotide sequence ID" value="NZ_BSOW01000005.1"/>
</dbReference>
<evidence type="ECO:0008006" key="3">
    <source>
        <dbReference type="Google" id="ProtNLM"/>
    </source>
</evidence>
<dbReference type="Proteomes" id="UP001156905">
    <property type="component" value="Unassembled WGS sequence"/>
</dbReference>
<evidence type="ECO:0000313" key="2">
    <source>
        <dbReference type="Proteomes" id="UP001156905"/>
    </source>
</evidence>
<name>A0ABQ6ASQ8_9BRAD</name>
<organism evidence="1 2">
    <name type="scientific">Bradyrhizobium iriomotense</name>
    <dbReference type="NCBI Taxonomy" id="441950"/>
    <lineage>
        <taxon>Bacteria</taxon>
        <taxon>Pseudomonadati</taxon>
        <taxon>Pseudomonadota</taxon>
        <taxon>Alphaproteobacteria</taxon>
        <taxon>Hyphomicrobiales</taxon>
        <taxon>Nitrobacteraceae</taxon>
        <taxon>Bradyrhizobium</taxon>
    </lineage>
</organism>
<protein>
    <recommendedName>
        <fullName evidence="3">DUF948 domain-containing protein</fullName>
    </recommendedName>
</protein>
<gene>
    <name evidence="1" type="ORF">GCM10007857_19090</name>
</gene>
<proteinExistence type="predicted"/>
<comment type="caution">
    <text evidence="1">The sequence shown here is derived from an EMBL/GenBank/DDBJ whole genome shotgun (WGS) entry which is preliminary data.</text>
</comment>
<dbReference type="EMBL" id="BSOW01000005">
    <property type="protein sequence ID" value="GLR85199.1"/>
    <property type="molecule type" value="Genomic_DNA"/>
</dbReference>
<reference evidence="2" key="1">
    <citation type="journal article" date="2019" name="Int. J. Syst. Evol. Microbiol.">
        <title>The Global Catalogue of Microorganisms (GCM) 10K type strain sequencing project: providing services to taxonomists for standard genome sequencing and annotation.</title>
        <authorList>
            <consortium name="The Broad Institute Genomics Platform"/>
            <consortium name="The Broad Institute Genome Sequencing Center for Infectious Disease"/>
            <person name="Wu L."/>
            <person name="Ma J."/>
        </authorList>
    </citation>
    <scope>NUCLEOTIDE SEQUENCE [LARGE SCALE GENOMIC DNA]</scope>
    <source>
        <strain evidence="2">NBRC 102520</strain>
    </source>
</reference>
<accession>A0ABQ6ASQ8</accession>
<evidence type="ECO:0000313" key="1">
    <source>
        <dbReference type="EMBL" id="GLR85199.1"/>
    </source>
</evidence>